<dbReference type="EMBL" id="QXFU01000415">
    <property type="protein sequence ID" value="KAE9034125.1"/>
    <property type="molecule type" value="Genomic_DNA"/>
</dbReference>
<feature type="region of interest" description="Disordered" evidence="2">
    <location>
        <begin position="200"/>
        <end position="226"/>
    </location>
</feature>
<dbReference type="PANTHER" id="PTHR46423">
    <property type="entry name" value="RNA POLYMERASE II-ASSOCIATED PROTEIN 3"/>
    <property type="match status" value="1"/>
</dbReference>
<dbReference type="Proteomes" id="UP000435112">
    <property type="component" value="Unassembled WGS sequence"/>
</dbReference>
<organism evidence="3 8">
    <name type="scientific">Phytophthora rubi</name>
    <dbReference type="NCBI Taxonomy" id="129364"/>
    <lineage>
        <taxon>Eukaryota</taxon>
        <taxon>Sar</taxon>
        <taxon>Stramenopiles</taxon>
        <taxon>Oomycota</taxon>
        <taxon>Peronosporomycetes</taxon>
        <taxon>Peronosporales</taxon>
        <taxon>Peronosporaceae</taxon>
        <taxon>Phytophthora</taxon>
    </lineage>
</organism>
<keyword evidence="1" id="KW-0802">TPR repeat</keyword>
<evidence type="ECO:0000256" key="1">
    <source>
        <dbReference type="ARBA" id="ARBA00022803"/>
    </source>
</evidence>
<dbReference type="PANTHER" id="PTHR46423:SF1">
    <property type="entry name" value="RNA POLYMERASE II-ASSOCIATED PROTEIN 3"/>
    <property type="match status" value="1"/>
</dbReference>
<dbReference type="EMBL" id="QXFT01000429">
    <property type="protein sequence ID" value="KAE9344216.1"/>
    <property type="molecule type" value="Genomic_DNA"/>
</dbReference>
<protein>
    <submittedName>
        <fullName evidence="3">Uncharacterized protein</fullName>
    </submittedName>
</protein>
<evidence type="ECO:0000313" key="4">
    <source>
        <dbReference type="EMBL" id="KAE9038660.1"/>
    </source>
</evidence>
<reference evidence="6 8" key="1">
    <citation type="submission" date="2018-09" db="EMBL/GenBank/DDBJ databases">
        <title>Genomic investigation of the strawberry pathogen Phytophthora fragariae indicates pathogenicity is determined by transcriptional variation in three key races.</title>
        <authorList>
            <person name="Adams T.M."/>
            <person name="Armitage A.D."/>
            <person name="Sobczyk M.K."/>
            <person name="Bates H.J."/>
            <person name="Dunwell J.M."/>
            <person name="Nellist C.F."/>
            <person name="Harrison R.J."/>
        </authorList>
    </citation>
    <scope>NUCLEOTIDE SEQUENCE [LARGE SCALE GENOMIC DNA]</scope>
    <source>
        <strain evidence="4 6">SCRP249</strain>
        <strain evidence="3 8">SCRP324</strain>
        <strain evidence="5 7">SCRP333</strain>
    </source>
</reference>
<accession>A0A6A3MY80</accession>
<gene>
    <name evidence="4" type="ORF">PR001_g7868</name>
    <name evidence="3" type="ORF">PR002_g8300</name>
    <name evidence="5" type="ORF">PR003_g8585</name>
</gene>
<evidence type="ECO:0000313" key="6">
    <source>
        <dbReference type="Proteomes" id="UP000429607"/>
    </source>
</evidence>
<dbReference type="InterPro" id="IPR051966">
    <property type="entry name" value="RPAP3"/>
</dbReference>
<evidence type="ECO:0000313" key="5">
    <source>
        <dbReference type="EMBL" id="KAE9344216.1"/>
    </source>
</evidence>
<dbReference type="InterPro" id="IPR011990">
    <property type="entry name" value="TPR-like_helical_dom_sf"/>
</dbReference>
<dbReference type="GO" id="GO:0101031">
    <property type="term" value="C:protein folding chaperone complex"/>
    <property type="evidence" value="ECO:0007669"/>
    <property type="project" value="TreeGrafter"/>
</dbReference>
<dbReference type="EMBL" id="QXFV01000402">
    <property type="protein sequence ID" value="KAE9038660.1"/>
    <property type="molecule type" value="Genomic_DNA"/>
</dbReference>
<proteinExistence type="predicted"/>
<dbReference type="Proteomes" id="UP000429607">
    <property type="component" value="Unassembled WGS sequence"/>
</dbReference>
<evidence type="ECO:0000313" key="8">
    <source>
        <dbReference type="Proteomes" id="UP000435112"/>
    </source>
</evidence>
<dbReference type="AlphaFoldDB" id="A0A6A3MY80"/>
<sequence length="260" mass="28684">MDALEAKKNEGNVLFQQQRFAEAAQTYSSVLDDLLSSGAAGTDDVAARLDTAVRLNRAWAWIQMPERDSSASTLAAAAQDCSAVIDRDPSCVKAFYRRALARERMGHWKLAVEDATTVKSLEPGNPFVGPLLERLQQRAKEEKDVEELGPKFQQCAIDRDGNSKNAAAAIAATITLADEAENAWRALQADERNFQKVYHASTKSRRKPEKSMLETKAVQNQPVKGNISEKTDDIWASLRREETTTVAKAFPRSRKSSAAS</sequence>
<dbReference type="OrthoDB" id="2942533at2759"/>
<keyword evidence="7" id="KW-1185">Reference proteome</keyword>
<dbReference type="Proteomes" id="UP000434957">
    <property type="component" value="Unassembled WGS sequence"/>
</dbReference>
<name>A0A6A3MY80_9STRA</name>
<dbReference type="SUPFAM" id="SSF48452">
    <property type="entry name" value="TPR-like"/>
    <property type="match status" value="1"/>
</dbReference>
<evidence type="ECO:0000256" key="2">
    <source>
        <dbReference type="SAM" id="MobiDB-lite"/>
    </source>
</evidence>
<evidence type="ECO:0000313" key="7">
    <source>
        <dbReference type="Proteomes" id="UP000434957"/>
    </source>
</evidence>
<comment type="caution">
    <text evidence="3">The sequence shown here is derived from an EMBL/GenBank/DDBJ whole genome shotgun (WGS) entry which is preliminary data.</text>
</comment>
<dbReference type="Gene3D" id="1.25.40.10">
    <property type="entry name" value="Tetratricopeptide repeat domain"/>
    <property type="match status" value="1"/>
</dbReference>
<evidence type="ECO:0000313" key="3">
    <source>
        <dbReference type="EMBL" id="KAE9034125.1"/>
    </source>
</evidence>